<gene>
    <name evidence="2" type="ORF">A10D4_03240</name>
</gene>
<organism evidence="2 3">
    <name type="scientific">Idiomarina xiamenensis 10-D-4</name>
    <dbReference type="NCBI Taxonomy" id="740709"/>
    <lineage>
        <taxon>Bacteria</taxon>
        <taxon>Pseudomonadati</taxon>
        <taxon>Pseudomonadota</taxon>
        <taxon>Gammaproteobacteria</taxon>
        <taxon>Alteromonadales</taxon>
        <taxon>Idiomarinaceae</taxon>
        <taxon>Idiomarina</taxon>
    </lineage>
</organism>
<dbReference type="InterPro" id="IPR050570">
    <property type="entry name" value="Cell_wall_metabolism_enzyme"/>
</dbReference>
<dbReference type="CDD" id="cd12797">
    <property type="entry name" value="M23_peptidase"/>
    <property type="match status" value="1"/>
</dbReference>
<dbReference type="PATRIC" id="fig|740709.3.peg.652"/>
<dbReference type="eggNOG" id="COG0739">
    <property type="taxonomic scope" value="Bacteria"/>
</dbReference>
<dbReference type="InterPro" id="IPR016047">
    <property type="entry name" value="M23ase_b-sheet_dom"/>
</dbReference>
<evidence type="ECO:0000313" key="3">
    <source>
        <dbReference type="Proteomes" id="UP000014115"/>
    </source>
</evidence>
<comment type="caution">
    <text evidence="2">The sequence shown here is derived from an EMBL/GenBank/DDBJ whole genome shotgun (WGS) entry which is preliminary data.</text>
</comment>
<reference evidence="2 3" key="1">
    <citation type="journal article" date="2012" name="J. Bacteriol.">
        <title>Genome Sequence of Idiomarina xiamenensis Type Strain 10-D-4.</title>
        <authorList>
            <person name="Lai Q."/>
            <person name="Wang L."/>
            <person name="Wang W."/>
            <person name="Shao Z."/>
        </authorList>
    </citation>
    <scope>NUCLEOTIDE SEQUENCE [LARGE SCALE GENOMIC DNA]</scope>
    <source>
        <strain evidence="2 3">10-D-4</strain>
    </source>
</reference>
<dbReference type="Pfam" id="PF01551">
    <property type="entry name" value="Peptidase_M23"/>
    <property type="match status" value="1"/>
</dbReference>
<dbReference type="PANTHER" id="PTHR21666">
    <property type="entry name" value="PEPTIDASE-RELATED"/>
    <property type="match status" value="1"/>
</dbReference>
<dbReference type="GO" id="GO:0004222">
    <property type="term" value="F:metalloendopeptidase activity"/>
    <property type="evidence" value="ECO:0007669"/>
    <property type="project" value="TreeGrafter"/>
</dbReference>
<dbReference type="EMBL" id="AMRG01000003">
    <property type="protein sequence ID" value="EKE85326.1"/>
    <property type="molecule type" value="Genomic_DNA"/>
</dbReference>
<dbReference type="InterPro" id="IPR011055">
    <property type="entry name" value="Dup_hybrid_motif"/>
</dbReference>
<evidence type="ECO:0000313" key="2">
    <source>
        <dbReference type="EMBL" id="EKE85326.1"/>
    </source>
</evidence>
<sequence length="311" mass="34507">MSLSVFYRGKKVRYGFRLSRRRLLSYAAIALTIGLAYSQPWQYRGLDPDEAWASISHEQKQLILQQHAVADLKNETEKRLSAMTLYLGDIRAQMRRLDALGQRLAAVAEVDNGEFDFSGNLPSGGPEVSVNEYPRSDGQDVLTQINDMLSEIANKQKQLSMLESVMMNHNISSESFIAGRPITDGWLSSQYGIRKDPFSGNPAMHKGLDFASYAEDVKVVATGAGVVTWAGDRFGYGQLVEIDHGGGLKTRYGHNQSVLVNVGDVVTRGQEIAEMGSTGRSTGPHVHYEVLRNGRQIDPYKFVYRKQDDAG</sequence>
<proteinExistence type="predicted"/>
<dbReference type="Gene3D" id="2.70.70.10">
    <property type="entry name" value="Glucose Permease (Domain IIA)"/>
    <property type="match status" value="1"/>
</dbReference>
<keyword evidence="3" id="KW-1185">Reference proteome</keyword>
<dbReference type="AlphaFoldDB" id="K2JPA5"/>
<protein>
    <recommendedName>
        <fullName evidence="1">M23ase beta-sheet core domain-containing protein</fullName>
    </recommendedName>
</protein>
<feature type="domain" description="M23ase beta-sheet core" evidence="1">
    <location>
        <begin position="204"/>
        <end position="299"/>
    </location>
</feature>
<dbReference type="STRING" id="740709.A10D4_03240"/>
<dbReference type="FunFam" id="2.70.70.10:FF:000006">
    <property type="entry name" value="M23 family peptidase"/>
    <property type="match status" value="1"/>
</dbReference>
<dbReference type="Proteomes" id="UP000014115">
    <property type="component" value="Unassembled WGS sequence"/>
</dbReference>
<dbReference type="RefSeq" id="WP_008487696.1">
    <property type="nucleotide sequence ID" value="NZ_AMRG01000003.1"/>
</dbReference>
<accession>K2JPA5</accession>
<evidence type="ECO:0000259" key="1">
    <source>
        <dbReference type="Pfam" id="PF01551"/>
    </source>
</evidence>
<dbReference type="SUPFAM" id="SSF51261">
    <property type="entry name" value="Duplicated hybrid motif"/>
    <property type="match status" value="1"/>
</dbReference>
<dbReference type="PANTHER" id="PTHR21666:SF291">
    <property type="entry name" value="STAGE II SPORULATION PROTEIN Q"/>
    <property type="match status" value="1"/>
</dbReference>
<dbReference type="OrthoDB" id="9805070at2"/>
<name>K2JPA5_9GAMM</name>